<organism evidence="5 6">
    <name type="scientific">Streptomyces spinosisporus</name>
    <dbReference type="NCBI Taxonomy" id="2927582"/>
    <lineage>
        <taxon>Bacteria</taxon>
        <taxon>Bacillati</taxon>
        <taxon>Actinomycetota</taxon>
        <taxon>Actinomycetes</taxon>
        <taxon>Kitasatosporales</taxon>
        <taxon>Streptomycetaceae</taxon>
        <taxon>Streptomyces</taxon>
    </lineage>
</organism>
<dbReference type="PANTHER" id="PTHR33495">
    <property type="entry name" value="ANTI-SIGMA FACTOR ANTAGONIST TM_1081-RELATED-RELATED"/>
    <property type="match status" value="1"/>
</dbReference>
<feature type="domain" description="ANTAR" evidence="4">
    <location>
        <begin position="148"/>
        <end position="209"/>
    </location>
</feature>
<accession>A0ABS9XN20</accession>
<dbReference type="EMBL" id="JALDAX010000011">
    <property type="protein sequence ID" value="MCI3243455.1"/>
    <property type="molecule type" value="Genomic_DNA"/>
</dbReference>
<evidence type="ECO:0000313" key="5">
    <source>
        <dbReference type="EMBL" id="MCI3243455.1"/>
    </source>
</evidence>
<gene>
    <name evidence="5" type="ORF">MQN93_27395</name>
</gene>
<dbReference type="PANTHER" id="PTHR33495:SF2">
    <property type="entry name" value="ANTI-SIGMA FACTOR ANTAGONIST TM_1081-RELATED"/>
    <property type="match status" value="1"/>
</dbReference>
<dbReference type="Gene3D" id="1.10.10.10">
    <property type="entry name" value="Winged helix-like DNA-binding domain superfamily/Winged helix DNA-binding domain"/>
    <property type="match status" value="1"/>
</dbReference>
<comment type="caution">
    <text evidence="5">The sequence shown here is derived from an EMBL/GenBank/DDBJ whole genome shotgun (WGS) entry which is preliminary data.</text>
</comment>
<dbReference type="SUPFAM" id="SSF52091">
    <property type="entry name" value="SpoIIaa-like"/>
    <property type="match status" value="1"/>
</dbReference>
<dbReference type="InterPro" id="IPR058548">
    <property type="entry name" value="MlaB-like_STAS"/>
</dbReference>
<dbReference type="Proteomes" id="UP001165270">
    <property type="component" value="Unassembled WGS sequence"/>
</dbReference>
<dbReference type="InterPro" id="IPR003658">
    <property type="entry name" value="Anti-sigma_ant"/>
</dbReference>
<dbReference type="InterPro" id="IPR036513">
    <property type="entry name" value="STAS_dom_sf"/>
</dbReference>
<dbReference type="PROSITE" id="PS50801">
    <property type="entry name" value="STAS"/>
    <property type="match status" value="1"/>
</dbReference>
<dbReference type="PROSITE" id="PS50921">
    <property type="entry name" value="ANTAR"/>
    <property type="match status" value="1"/>
</dbReference>
<keyword evidence="6" id="KW-1185">Reference proteome</keyword>
<dbReference type="InterPro" id="IPR005561">
    <property type="entry name" value="ANTAR"/>
</dbReference>
<feature type="domain" description="STAS" evidence="3">
    <location>
        <begin position="30"/>
        <end position="122"/>
    </location>
</feature>
<evidence type="ECO:0000259" key="3">
    <source>
        <dbReference type="PROSITE" id="PS50801"/>
    </source>
</evidence>
<dbReference type="NCBIfam" id="TIGR00377">
    <property type="entry name" value="ant_ant_sig"/>
    <property type="match status" value="1"/>
</dbReference>
<dbReference type="InterPro" id="IPR002645">
    <property type="entry name" value="STAS_dom"/>
</dbReference>
<dbReference type="InterPro" id="IPR036388">
    <property type="entry name" value="WH-like_DNA-bd_sf"/>
</dbReference>
<sequence>MSHHTALPHGDEPCPECGTAAWPTQLPAPVTLSLDMSGDRLVVTVSGELDLESDQLLQQTLNDALDRTSGGLELDLAGVDFCDCAALNVLLDVHDRARASAKRFVLRTTSPAVQRLLALTGVLPLFAAGAADSGPPAIGTTREADPPGADIAAENAQLHQALESHAAIDLARGMLMASFRLNAQQSWEVLVTVSQHSNTKLRLIADALLRTTDGSALPAPLADHLATAVRVHGSSAG</sequence>
<dbReference type="RefSeq" id="WP_016432951.1">
    <property type="nucleotide sequence ID" value="NZ_JALDAX010000011.1"/>
</dbReference>
<reference evidence="5" key="1">
    <citation type="submission" date="2022-03" db="EMBL/GenBank/DDBJ databases">
        <title>Streptomyces 7R015 and 7R016 isolated from Barleria lupulina in Thailand.</title>
        <authorList>
            <person name="Kanchanasin P."/>
            <person name="Phongsopitanun W."/>
            <person name="Tanasupawat S."/>
        </authorList>
    </citation>
    <scope>NUCLEOTIDE SEQUENCE</scope>
    <source>
        <strain evidence="5">7R016</strain>
    </source>
</reference>
<protein>
    <recommendedName>
        <fullName evidence="2">Anti-sigma factor antagonist</fullName>
    </recommendedName>
</protein>
<dbReference type="CDD" id="cd07043">
    <property type="entry name" value="STAS_anti-anti-sigma_factors"/>
    <property type="match status" value="1"/>
</dbReference>
<evidence type="ECO:0000256" key="2">
    <source>
        <dbReference type="RuleBase" id="RU003749"/>
    </source>
</evidence>
<proteinExistence type="inferred from homology"/>
<evidence type="ECO:0000256" key="1">
    <source>
        <dbReference type="ARBA" id="ARBA00009013"/>
    </source>
</evidence>
<comment type="similarity">
    <text evidence="1 2">Belongs to the anti-sigma-factor antagonist family.</text>
</comment>
<dbReference type="Pfam" id="PF13466">
    <property type="entry name" value="STAS_2"/>
    <property type="match status" value="1"/>
</dbReference>
<name>A0ABS9XN20_9ACTN</name>
<evidence type="ECO:0000313" key="6">
    <source>
        <dbReference type="Proteomes" id="UP001165270"/>
    </source>
</evidence>
<dbReference type="Gene3D" id="3.30.750.24">
    <property type="entry name" value="STAS domain"/>
    <property type="match status" value="1"/>
</dbReference>
<dbReference type="SMART" id="SM01012">
    <property type="entry name" value="ANTAR"/>
    <property type="match status" value="1"/>
</dbReference>
<evidence type="ECO:0000259" key="4">
    <source>
        <dbReference type="PROSITE" id="PS50921"/>
    </source>
</evidence>
<dbReference type="Pfam" id="PF03861">
    <property type="entry name" value="ANTAR"/>
    <property type="match status" value="1"/>
</dbReference>